<evidence type="ECO:0000313" key="2">
    <source>
        <dbReference type="Proteomes" id="UP001268036"/>
    </source>
</evidence>
<dbReference type="AlphaFoldDB" id="A0AAJ2C1Q0"/>
<dbReference type="InterPro" id="IPR011051">
    <property type="entry name" value="RmlC_Cupin_sf"/>
</dbReference>
<dbReference type="InterPro" id="IPR010282">
    <property type="entry name" value="Uncharacterised_HutD/Ves"/>
</dbReference>
<evidence type="ECO:0000313" key="1">
    <source>
        <dbReference type="EMBL" id="MDR6236468.1"/>
    </source>
</evidence>
<dbReference type="PANTHER" id="PTHR37943:SF1">
    <property type="entry name" value="PROTEIN VES"/>
    <property type="match status" value="1"/>
</dbReference>
<dbReference type="Proteomes" id="UP001268036">
    <property type="component" value="Unassembled WGS sequence"/>
</dbReference>
<name>A0AAJ2C1Q0_9PSED</name>
<dbReference type="PANTHER" id="PTHR37943">
    <property type="entry name" value="PROTEIN VES"/>
    <property type="match status" value="1"/>
</dbReference>
<organism evidence="1 2">
    <name type="scientific">Pseudomonas oryzihabitans</name>
    <dbReference type="NCBI Taxonomy" id="47885"/>
    <lineage>
        <taxon>Bacteria</taxon>
        <taxon>Pseudomonadati</taxon>
        <taxon>Pseudomonadota</taxon>
        <taxon>Gammaproteobacteria</taxon>
        <taxon>Pseudomonadales</taxon>
        <taxon>Pseudomonadaceae</taxon>
        <taxon>Pseudomonas</taxon>
    </lineage>
</organism>
<dbReference type="Pfam" id="PF05962">
    <property type="entry name" value="HutD"/>
    <property type="match status" value="1"/>
</dbReference>
<proteinExistence type="predicted"/>
<reference evidence="1" key="1">
    <citation type="submission" date="2023-08" db="EMBL/GenBank/DDBJ databases">
        <title>Functional and genomic diversity of the sorghum phyllosphere microbiome.</title>
        <authorList>
            <person name="Shade A."/>
        </authorList>
    </citation>
    <scope>NUCLEOTIDE SEQUENCE</scope>
    <source>
        <strain evidence="1">SORGH_AS_0201</strain>
    </source>
</reference>
<comment type="caution">
    <text evidence="1">The sequence shown here is derived from an EMBL/GenBank/DDBJ whole genome shotgun (WGS) entry which is preliminary data.</text>
</comment>
<gene>
    <name evidence="1" type="ORF">QE440_004209</name>
</gene>
<dbReference type="InterPro" id="IPR014710">
    <property type="entry name" value="RmlC-like_jellyroll"/>
</dbReference>
<dbReference type="SUPFAM" id="SSF51182">
    <property type="entry name" value="RmlC-like cupins"/>
    <property type="match status" value="1"/>
</dbReference>
<dbReference type="Gene3D" id="2.60.120.10">
    <property type="entry name" value="Jelly Rolls"/>
    <property type="match status" value="2"/>
</dbReference>
<accession>A0AAJ2C1Q0</accession>
<dbReference type="RefSeq" id="WP_309761461.1">
    <property type="nucleotide sequence ID" value="NZ_JAVJAF010000001.1"/>
</dbReference>
<protein>
    <submittedName>
        <fullName evidence="1">Environmental stress-induced protein Ves</fullName>
    </submittedName>
</protein>
<dbReference type="CDD" id="cd20293">
    <property type="entry name" value="cupin_HutD_N"/>
    <property type="match status" value="1"/>
</dbReference>
<dbReference type="EMBL" id="JAVJAF010000001">
    <property type="protein sequence ID" value="MDR6236468.1"/>
    <property type="molecule type" value="Genomic_DNA"/>
</dbReference>
<sequence length="196" mass="21420">MSRLTRLPAAGHRRMPWRNGLGSTLEIARDTTATATDFGWRVSLADVTQSGAFSPFAGMTRIISVIEGMGMRLHVDGEITPPLGCWQAFVFSGDAQVECELLDGPIRDFNLIYHPDRYAAELDWVSIDGPWELDDSRALLLFCAEGSLEVCHEGAILGLEQLDALHVQPGPVPTKLTIQGKAQLGVIRLRALALQP</sequence>